<accession>W7DBC3</accession>
<gene>
    <name evidence="1" type="ORF">PRIP_01944</name>
</gene>
<keyword evidence="2" id="KW-1185">Reference proteome</keyword>
<reference evidence="1 2" key="1">
    <citation type="journal article" date="2014" name="Int. J. Syst. Evol. Microbiol.">
        <title>Listeria floridensis sp. nov., Listeria aquatica sp. nov., Listeria cornellensis sp. nov., Listeria riparia sp. nov. and Listeria grandensis sp. nov., from agricultural and natural environments.</title>
        <authorList>
            <person name="den Bakker H.C."/>
            <person name="Warchocki S."/>
            <person name="Wright E.M."/>
            <person name="Allred A.F."/>
            <person name="Ahlstrom C."/>
            <person name="Manuel C.S."/>
            <person name="Stasiewicz M.J."/>
            <person name="Burrell A."/>
            <person name="Roof S."/>
            <person name="Strawn L."/>
            <person name="Fortes E.D."/>
            <person name="Nightingale K.K."/>
            <person name="Kephart D."/>
            <person name="Wiedmann M."/>
        </authorList>
    </citation>
    <scope>NUCLEOTIDE SEQUENCE [LARGE SCALE GENOMIC DNA]</scope>
    <source>
        <strain evidence="1 2">FSL S10-1204</strain>
    </source>
</reference>
<dbReference type="Pfam" id="PF13552">
    <property type="entry name" value="DUF4127"/>
    <property type="match status" value="1"/>
</dbReference>
<dbReference type="InterPro" id="IPR023214">
    <property type="entry name" value="HAD_sf"/>
</dbReference>
<name>W7DBC3_9LIST</name>
<evidence type="ECO:0000313" key="2">
    <source>
        <dbReference type="Proteomes" id="UP000019248"/>
    </source>
</evidence>
<dbReference type="OrthoDB" id="9789552at2"/>
<protein>
    <submittedName>
        <fullName evidence="1">Uncharacterized protein</fullName>
    </submittedName>
</protein>
<dbReference type="GO" id="GO:0016791">
    <property type="term" value="F:phosphatase activity"/>
    <property type="evidence" value="ECO:0007669"/>
    <property type="project" value="TreeGrafter"/>
</dbReference>
<dbReference type="GO" id="GO:0000287">
    <property type="term" value="F:magnesium ion binding"/>
    <property type="evidence" value="ECO:0007669"/>
    <property type="project" value="TreeGrafter"/>
</dbReference>
<dbReference type="SUPFAM" id="SSF56784">
    <property type="entry name" value="HAD-like"/>
    <property type="match status" value="1"/>
</dbReference>
<organism evidence="1 2">
    <name type="scientific">Listeria riparia FSL S10-1204</name>
    <dbReference type="NCBI Taxonomy" id="1265816"/>
    <lineage>
        <taxon>Bacteria</taxon>
        <taxon>Bacillati</taxon>
        <taxon>Bacillota</taxon>
        <taxon>Bacilli</taxon>
        <taxon>Bacillales</taxon>
        <taxon>Listeriaceae</taxon>
        <taxon>Listeria</taxon>
    </lineage>
</organism>
<dbReference type="Gene3D" id="3.30.1240.10">
    <property type="match status" value="1"/>
</dbReference>
<dbReference type="Gene3D" id="3.40.50.1000">
    <property type="entry name" value="HAD superfamily/HAD-like"/>
    <property type="match status" value="1"/>
</dbReference>
<dbReference type="AlphaFoldDB" id="W7DBC3"/>
<sequence length="776" mass="87812">MNDVLLVCDLDGTLLDINGQIDQVSFNKIKKFCEDGGHFVICTGRMDTDIQYVEQKLGFAGEYRISQNGAVIKDKDNQSILLETIPSEYIPALNDAIFSEGLRTEVSDENNRHFPSPRKPEEVAEFVDSSKIIEDLPASILAGEIEPTIYLTFGNEQSFLPIKLAIANSLGENKVTVIQTSPTSLEVLSNKVSKGKAVELIRKKLGIVSDSLYVVGDAESDVSMFTLTEHAYAVQEAEEAICEQANYYRKTVGDVVADIYKQKKGGEQMNILYVPLDERPCNAIYPEQAASVNQAIHVLCVPQELLGNKKKPANVQAIRRFVKENMEQCSYAVISAEMLLYGGLLPSRLHHFTEADLADYEAFLRELKNDFPDKKIFLSNLIMRTPKYNSADEEPDYYEKYGAAIFRYGWLKDKANRETLDEQEEHEWRQLEEILPQDIICDYETRRAFNVQVNLLHVSLVSENILSFVSIPQDDSAPYGYTAMDQSKVYSEIATKRLKDKIMVYPGADEVGFTLLARAYNDYLQKTPRLFVRYSSTLGAQLVPLYEDRPINESLKAHVLAAGFQLVEDVKDADFVLAYNTPGKRMQESWDQLTIKDVTYDSYRHLLSFVLQIQADLSAGKKIGICDAAFANGGEIELIELLDEKAILEEILSYKAWNTNCNSLGSSLGALAFCQETFSTMKVKENLLANIYEDLFYQAIIRKQITDHILPEKGLNYFYLGEKSAEISETVIASIQEYQCSMLKNSFMKENFTIDKVTFPWNRMFEIACTVKNKES</sequence>
<dbReference type="InterPro" id="IPR025394">
    <property type="entry name" value="DUF4127"/>
</dbReference>
<evidence type="ECO:0000313" key="1">
    <source>
        <dbReference type="EMBL" id="EUJ46567.1"/>
    </source>
</evidence>
<comment type="caution">
    <text evidence="1">The sequence shown here is derived from an EMBL/GenBank/DDBJ whole genome shotgun (WGS) entry which is preliminary data.</text>
</comment>
<dbReference type="PANTHER" id="PTHR10000">
    <property type="entry name" value="PHOSPHOSERINE PHOSPHATASE"/>
    <property type="match status" value="1"/>
</dbReference>
<dbReference type="PANTHER" id="PTHR10000:SF8">
    <property type="entry name" value="HAD SUPERFAMILY HYDROLASE-LIKE, TYPE 3"/>
    <property type="match status" value="1"/>
</dbReference>
<proteinExistence type="predicted"/>
<dbReference type="EMBL" id="AODL01000003">
    <property type="protein sequence ID" value="EUJ46567.1"/>
    <property type="molecule type" value="Genomic_DNA"/>
</dbReference>
<dbReference type="GO" id="GO:0005829">
    <property type="term" value="C:cytosol"/>
    <property type="evidence" value="ECO:0007669"/>
    <property type="project" value="TreeGrafter"/>
</dbReference>
<dbReference type="Pfam" id="PF08282">
    <property type="entry name" value="Hydrolase_3"/>
    <property type="match status" value="1"/>
</dbReference>
<dbReference type="Proteomes" id="UP000019248">
    <property type="component" value="Unassembled WGS sequence"/>
</dbReference>
<dbReference type="InterPro" id="IPR036412">
    <property type="entry name" value="HAD-like_sf"/>
</dbReference>
<dbReference type="PATRIC" id="fig|1265816.5.peg.386"/>
<dbReference type="RefSeq" id="WP_149023737.1">
    <property type="nucleotide sequence ID" value="NZ_AODL01000003.1"/>
</dbReference>